<reference evidence="1" key="2">
    <citation type="journal article" date="2021" name="PeerJ">
        <title>Extensive microbial diversity within the chicken gut microbiome revealed by metagenomics and culture.</title>
        <authorList>
            <person name="Gilroy R."/>
            <person name="Ravi A."/>
            <person name="Getino M."/>
            <person name="Pursley I."/>
            <person name="Horton D.L."/>
            <person name="Alikhan N.F."/>
            <person name="Baker D."/>
            <person name="Gharbi K."/>
            <person name="Hall N."/>
            <person name="Watson M."/>
            <person name="Adriaenssens E.M."/>
            <person name="Foster-Nyarko E."/>
            <person name="Jarju S."/>
            <person name="Secka A."/>
            <person name="Antonio M."/>
            <person name="Oren A."/>
            <person name="Chaudhuri R.R."/>
            <person name="La Ragione R."/>
            <person name="Hildebrand F."/>
            <person name="Pallen M.J."/>
        </authorList>
    </citation>
    <scope>NUCLEOTIDE SEQUENCE</scope>
    <source>
        <strain evidence="1">CHK190-19873</strain>
    </source>
</reference>
<comment type="caution">
    <text evidence="1">The sequence shown here is derived from an EMBL/GenBank/DDBJ whole genome shotgun (WGS) entry which is preliminary data.</text>
</comment>
<protein>
    <submittedName>
        <fullName evidence="1">DUF3795 domain-containing protein</fullName>
    </submittedName>
</protein>
<dbReference type="AlphaFoldDB" id="A0A9D1JLG2"/>
<dbReference type="EMBL" id="DVIQ01000115">
    <property type="protein sequence ID" value="HIS33241.1"/>
    <property type="molecule type" value="Genomic_DNA"/>
</dbReference>
<name>A0A9D1JLG2_9FIRM</name>
<gene>
    <name evidence="1" type="ORF">IAB44_17105</name>
</gene>
<accession>A0A9D1JLG2</accession>
<evidence type="ECO:0000313" key="2">
    <source>
        <dbReference type="Proteomes" id="UP000823935"/>
    </source>
</evidence>
<organism evidence="1 2">
    <name type="scientific">Candidatus Limivivens intestinipullorum</name>
    <dbReference type="NCBI Taxonomy" id="2840858"/>
    <lineage>
        <taxon>Bacteria</taxon>
        <taxon>Bacillati</taxon>
        <taxon>Bacillota</taxon>
        <taxon>Clostridia</taxon>
        <taxon>Lachnospirales</taxon>
        <taxon>Lachnospiraceae</taxon>
        <taxon>Lachnospiraceae incertae sedis</taxon>
        <taxon>Candidatus Limivivens</taxon>
    </lineage>
</organism>
<reference evidence="1" key="1">
    <citation type="submission" date="2020-10" db="EMBL/GenBank/DDBJ databases">
        <authorList>
            <person name="Gilroy R."/>
        </authorList>
    </citation>
    <scope>NUCLEOTIDE SEQUENCE</scope>
    <source>
        <strain evidence="1">CHK190-19873</strain>
    </source>
</reference>
<evidence type="ECO:0000313" key="1">
    <source>
        <dbReference type="EMBL" id="HIS33241.1"/>
    </source>
</evidence>
<sequence>MTDSICGINCGKCPFQSSCCGCSKTNGRPFGKDCIVALKLRKGEKAYCAFKEKLIAAFNELHILDMDKVTDLNALKGSFINLPYKMPGGQMVKIWDDDRIYLGNQLHKKNSDRCYGIAADERYLMVCEYGKDGADAELVVFCRWN</sequence>
<proteinExistence type="predicted"/>
<dbReference type="Proteomes" id="UP000823935">
    <property type="component" value="Unassembled WGS sequence"/>
</dbReference>